<dbReference type="PANTHER" id="PTHR48103:SF2">
    <property type="entry name" value="MIDASIN"/>
    <property type="match status" value="1"/>
</dbReference>
<dbReference type="GO" id="GO:0005737">
    <property type="term" value="C:cytoplasm"/>
    <property type="evidence" value="ECO:0007669"/>
    <property type="project" value="UniProtKB-SubCell"/>
</dbReference>
<keyword evidence="13" id="KW-1185">Reference proteome</keyword>
<keyword evidence="7" id="KW-0304">Gas vesicle</keyword>
<feature type="region of interest" description="Disordered" evidence="10">
    <location>
        <begin position="1"/>
        <end position="39"/>
    </location>
</feature>
<evidence type="ECO:0000256" key="6">
    <source>
        <dbReference type="ARBA" id="ARBA00022840"/>
    </source>
</evidence>
<dbReference type="NCBIfam" id="TIGR02640">
    <property type="entry name" value="gas_vesic_GvpN"/>
    <property type="match status" value="1"/>
</dbReference>
<feature type="domain" description="AAA+ ATPase" evidence="11">
    <location>
        <begin position="58"/>
        <end position="226"/>
    </location>
</feature>
<keyword evidence="5" id="KW-0378">Hydrolase</keyword>
<accession>A0A3A9K147</accession>
<gene>
    <name evidence="12" type="primary">gvpN</name>
    <name evidence="12" type="ORF">CR203_15465</name>
</gene>
<dbReference type="GO" id="GO:0030687">
    <property type="term" value="C:preribosome, large subunit precursor"/>
    <property type="evidence" value="ECO:0007669"/>
    <property type="project" value="TreeGrafter"/>
</dbReference>
<dbReference type="GO" id="GO:0000027">
    <property type="term" value="P:ribosomal large subunit assembly"/>
    <property type="evidence" value="ECO:0007669"/>
    <property type="project" value="TreeGrafter"/>
</dbReference>
<dbReference type="Pfam" id="PF07728">
    <property type="entry name" value="AAA_5"/>
    <property type="match status" value="1"/>
</dbReference>
<dbReference type="SMART" id="SM00382">
    <property type="entry name" value="AAA"/>
    <property type="match status" value="1"/>
</dbReference>
<comment type="catalytic activity">
    <reaction evidence="9">
        <text>ATP + H2O = ADP + phosphate + H(+)</text>
        <dbReference type="Rhea" id="RHEA:13065"/>
        <dbReference type="ChEBI" id="CHEBI:15377"/>
        <dbReference type="ChEBI" id="CHEBI:15378"/>
        <dbReference type="ChEBI" id="CHEBI:30616"/>
        <dbReference type="ChEBI" id="CHEBI:43474"/>
        <dbReference type="ChEBI" id="CHEBI:456216"/>
    </reaction>
</comment>
<sequence>MKKRSEKNTETSPSKTSEHQSSSGRTKNQGNKPINRADFVETEKVKELTSRMKPYLQAGYPLHLTGPTGVGKTAIALHLAAQFDKPIMLLHGNHEMNNVDLIGGVSGFTSDKLIDNFVRQVYKKQTEVKEKWNPGRLVEAAQKGYTLIYDEFSRSSPETNNLFLSILEEGILPLYGTKQNQSFMKVHKDFRVIFTSNPEEYAGVFDTQDALLDRLITIEIEHDKKAEREILREKCGVLAKEADLILKITGKVRTACVDENKHGPSLRASLMIATICKKSDITISQENKKFTRVCKDILSTHLMKCTEQNNLLEAEKWFEKEIS</sequence>
<comment type="subcellular location">
    <subcellularLocation>
        <location evidence="1">Cytoplasm</location>
    </subcellularLocation>
    <subcellularLocation>
        <location evidence="8">Gas vesicle</location>
    </subcellularLocation>
</comment>
<comment type="caution">
    <text evidence="12">The sequence shown here is derived from an EMBL/GenBank/DDBJ whole genome shotgun (WGS) entry which is preliminary data.</text>
</comment>
<evidence type="ECO:0000256" key="7">
    <source>
        <dbReference type="ARBA" id="ARBA00022987"/>
    </source>
</evidence>
<protein>
    <submittedName>
        <fullName evidence="12">Gas vesicle protein GvpN</fullName>
    </submittedName>
</protein>
<dbReference type="SUPFAM" id="SSF52540">
    <property type="entry name" value="P-loop containing nucleoside triphosphate hydrolases"/>
    <property type="match status" value="1"/>
</dbReference>
<dbReference type="GO" id="GO:0005524">
    <property type="term" value="F:ATP binding"/>
    <property type="evidence" value="ECO:0007669"/>
    <property type="project" value="UniProtKB-KW"/>
</dbReference>
<dbReference type="Proteomes" id="UP000281498">
    <property type="component" value="Unassembled WGS sequence"/>
</dbReference>
<feature type="compositionally biased region" description="Polar residues" evidence="10">
    <location>
        <begin position="10"/>
        <end position="32"/>
    </location>
</feature>
<evidence type="ECO:0000313" key="13">
    <source>
        <dbReference type="Proteomes" id="UP000281498"/>
    </source>
</evidence>
<dbReference type="InterPro" id="IPR003593">
    <property type="entry name" value="AAA+_ATPase"/>
</dbReference>
<keyword evidence="3" id="KW-0963">Cytoplasm</keyword>
<reference evidence="12 13" key="1">
    <citation type="submission" date="2017-10" db="EMBL/GenBank/DDBJ databases">
        <title>Bacillus sp. nov., a halophilic bacterium isolated from a Keqin Lake.</title>
        <authorList>
            <person name="Wang H."/>
        </authorList>
    </citation>
    <scope>NUCLEOTIDE SEQUENCE [LARGE SCALE GENOMIC DNA]</scope>
    <source>
        <strain evidence="12 13">KCTC 13187</strain>
    </source>
</reference>
<comment type="similarity">
    <text evidence="2">Belongs to the CbbQ/NirQ/NorQ/GpvN family.</text>
</comment>
<dbReference type="InterPro" id="IPR011704">
    <property type="entry name" value="ATPase_dyneun-rel_AAA"/>
</dbReference>
<organism evidence="12 13">
    <name type="scientific">Salipaludibacillus neizhouensis</name>
    <dbReference type="NCBI Taxonomy" id="885475"/>
    <lineage>
        <taxon>Bacteria</taxon>
        <taxon>Bacillati</taxon>
        <taxon>Bacillota</taxon>
        <taxon>Bacilli</taxon>
        <taxon>Bacillales</taxon>
        <taxon>Bacillaceae</taxon>
    </lineage>
</organism>
<name>A0A3A9K147_9BACI</name>
<keyword evidence="4" id="KW-0547">Nucleotide-binding</keyword>
<evidence type="ECO:0000256" key="2">
    <source>
        <dbReference type="ARBA" id="ARBA00009417"/>
    </source>
</evidence>
<dbReference type="EMBL" id="PDOE01000007">
    <property type="protein sequence ID" value="RKL66447.1"/>
    <property type="molecule type" value="Genomic_DNA"/>
</dbReference>
<evidence type="ECO:0000256" key="10">
    <source>
        <dbReference type="SAM" id="MobiDB-lite"/>
    </source>
</evidence>
<dbReference type="PANTHER" id="PTHR48103">
    <property type="entry name" value="MIDASIN-RELATED"/>
    <property type="match status" value="1"/>
</dbReference>
<dbReference type="InterPro" id="IPR027417">
    <property type="entry name" value="P-loop_NTPase"/>
</dbReference>
<evidence type="ECO:0000256" key="8">
    <source>
        <dbReference type="ARBA" id="ARBA00035108"/>
    </source>
</evidence>
<dbReference type="Gene3D" id="3.40.50.300">
    <property type="entry name" value="P-loop containing nucleotide triphosphate hydrolases"/>
    <property type="match status" value="1"/>
</dbReference>
<dbReference type="CDD" id="cd00009">
    <property type="entry name" value="AAA"/>
    <property type="match status" value="1"/>
</dbReference>
<keyword evidence="6" id="KW-0067">ATP-binding</keyword>
<dbReference type="OrthoDB" id="9808317at2"/>
<proteinExistence type="inferred from homology"/>
<dbReference type="GO" id="GO:0016887">
    <property type="term" value="F:ATP hydrolysis activity"/>
    <property type="evidence" value="ECO:0007669"/>
    <property type="project" value="InterPro"/>
</dbReference>
<evidence type="ECO:0000256" key="3">
    <source>
        <dbReference type="ARBA" id="ARBA00022490"/>
    </source>
</evidence>
<evidence type="ECO:0000259" key="11">
    <source>
        <dbReference type="SMART" id="SM00382"/>
    </source>
</evidence>
<evidence type="ECO:0000256" key="1">
    <source>
        <dbReference type="ARBA" id="ARBA00004496"/>
    </source>
</evidence>
<dbReference type="GO" id="GO:0031411">
    <property type="term" value="C:gas vesicle"/>
    <property type="evidence" value="ECO:0007669"/>
    <property type="project" value="UniProtKB-SubCell"/>
</dbReference>
<evidence type="ECO:0000256" key="4">
    <source>
        <dbReference type="ARBA" id="ARBA00022741"/>
    </source>
</evidence>
<dbReference type="InterPro" id="IPR013462">
    <property type="entry name" value="Gas-vesicle_GvpN"/>
</dbReference>
<dbReference type="AlphaFoldDB" id="A0A3A9K147"/>
<dbReference type="GO" id="GO:0031412">
    <property type="term" value="P:gas vesicle organization"/>
    <property type="evidence" value="ECO:0007669"/>
    <property type="project" value="InterPro"/>
</dbReference>
<evidence type="ECO:0000256" key="5">
    <source>
        <dbReference type="ARBA" id="ARBA00022801"/>
    </source>
</evidence>
<evidence type="ECO:0000313" key="12">
    <source>
        <dbReference type="EMBL" id="RKL66447.1"/>
    </source>
</evidence>
<evidence type="ECO:0000256" key="9">
    <source>
        <dbReference type="ARBA" id="ARBA00049360"/>
    </source>
</evidence>